<sequence length="64" mass="6657">MSQKTEEFLKQCSENQQKLNESVGYCAPSLEALDLDDLIDTRGGSATSTTTTGAAVAAGVSAVF</sequence>
<dbReference type="RefSeq" id="WP_045094577.1">
    <property type="nucleotide sequence ID" value="NZ_LN614827.1"/>
</dbReference>
<proteinExistence type="predicted"/>
<evidence type="ECO:0000313" key="1">
    <source>
        <dbReference type="EMBL" id="CEG55758.1"/>
    </source>
</evidence>
<dbReference type="HOGENOM" id="CLU_2862282_0_0_6"/>
<evidence type="ECO:0000313" key="2">
    <source>
        <dbReference type="Proteomes" id="UP000032430"/>
    </source>
</evidence>
<dbReference type="STRING" id="1212491.LFA_0285"/>
<dbReference type="OrthoDB" id="5654233at2"/>
<name>A0A098FZV3_9GAMM</name>
<protein>
    <submittedName>
        <fullName evidence="1">Uncharacterized protein</fullName>
    </submittedName>
</protein>
<dbReference type="Proteomes" id="UP000032430">
    <property type="component" value="Chromosome I"/>
</dbReference>
<accession>A0A098FZV3</accession>
<reference evidence="2" key="1">
    <citation type="submission" date="2014-09" db="EMBL/GenBank/DDBJ databases">
        <authorList>
            <person name="Gomez-Valero L."/>
        </authorList>
    </citation>
    <scope>NUCLEOTIDE SEQUENCE [LARGE SCALE GENOMIC DNA]</scope>
    <source>
        <strain evidence="2">ATCC700992</strain>
    </source>
</reference>
<gene>
    <name evidence="1" type="ORF">LFA_0285</name>
</gene>
<dbReference type="KEGG" id="lfa:LFA_0285"/>
<dbReference type="AlphaFoldDB" id="A0A098FZV3"/>
<organism evidence="1 2">
    <name type="scientific">Legionella fallonii LLAP-10</name>
    <dbReference type="NCBI Taxonomy" id="1212491"/>
    <lineage>
        <taxon>Bacteria</taxon>
        <taxon>Pseudomonadati</taxon>
        <taxon>Pseudomonadota</taxon>
        <taxon>Gammaproteobacteria</taxon>
        <taxon>Legionellales</taxon>
        <taxon>Legionellaceae</taxon>
        <taxon>Legionella</taxon>
    </lineage>
</organism>
<keyword evidence="2" id="KW-1185">Reference proteome</keyword>
<dbReference type="EMBL" id="LN614827">
    <property type="protein sequence ID" value="CEG55758.1"/>
    <property type="molecule type" value="Genomic_DNA"/>
</dbReference>